<evidence type="ECO:0000256" key="7">
    <source>
        <dbReference type="ARBA" id="ARBA00023242"/>
    </source>
</evidence>
<keyword evidence="7" id="KW-0539">Nucleus</keyword>
<dbReference type="InterPro" id="IPR045249">
    <property type="entry name" value="HARBI1-like"/>
</dbReference>
<dbReference type="Pfam" id="PF13359">
    <property type="entry name" value="DDE_Tnp_4"/>
    <property type="match status" value="1"/>
</dbReference>
<evidence type="ECO:0000256" key="3">
    <source>
        <dbReference type="ARBA" id="ARBA00006958"/>
    </source>
</evidence>
<feature type="domain" description="DDE Tnp4" evidence="9">
    <location>
        <begin position="183"/>
        <end position="339"/>
    </location>
</feature>
<keyword evidence="6" id="KW-0378">Hydrolase</keyword>
<comment type="subcellular location">
    <subcellularLocation>
        <location evidence="2">Nucleus</location>
    </subcellularLocation>
</comment>
<proteinExistence type="evidence at transcript level"/>
<evidence type="ECO:0000256" key="8">
    <source>
        <dbReference type="SAM" id="MobiDB-lite"/>
    </source>
</evidence>
<evidence type="ECO:0000313" key="10">
    <source>
        <dbReference type="EMBL" id="JAI17357.1"/>
    </source>
</evidence>
<name>A0A0K8TSK4_TABBR</name>
<evidence type="ECO:0000256" key="6">
    <source>
        <dbReference type="ARBA" id="ARBA00022801"/>
    </source>
</evidence>
<evidence type="ECO:0000256" key="1">
    <source>
        <dbReference type="ARBA" id="ARBA00001968"/>
    </source>
</evidence>
<organism evidence="10">
    <name type="scientific">Tabanus bromius</name>
    <name type="common">Band-eyed brown horse fly</name>
    <dbReference type="NCBI Taxonomy" id="304241"/>
    <lineage>
        <taxon>Eukaryota</taxon>
        <taxon>Metazoa</taxon>
        <taxon>Ecdysozoa</taxon>
        <taxon>Arthropoda</taxon>
        <taxon>Hexapoda</taxon>
        <taxon>Insecta</taxon>
        <taxon>Pterygota</taxon>
        <taxon>Neoptera</taxon>
        <taxon>Endopterygota</taxon>
        <taxon>Diptera</taxon>
        <taxon>Brachycera</taxon>
        <taxon>Tabanomorpha</taxon>
        <taxon>Tabanoidea</taxon>
        <taxon>Tabanidae</taxon>
        <taxon>Tabanus</taxon>
    </lineage>
</organism>
<evidence type="ECO:0000256" key="2">
    <source>
        <dbReference type="ARBA" id="ARBA00004123"/>
    </source>
</evidence>
<feature type="non-terminal residue" evidence="10">
    <location>
        <position position="388"/>
    </location>
</feature>
<dbReference type="PANTHER" id="PTHR22930:SF85">
    <property type="entry name" value="GH03217P-RELATED"/>
    <property type="match status" value="1"/>
</dbReference>
<accession>A0A0K8TSK4</accession>
<dbReference type="PANTHER" id="PTHR22930">
    <property type="match status" value="1"/>
</dbReference>
<dbReference type="GO" id="GO:0016787">
    <property type="term" value="F:hydrolase activity"/>
    <property type="evidence" value="ECO:0007669"/>
    <property type="project" value="UniProtKB-KW"/>
</dbReference>
<keyword evidence="4" id="KW-0540">Nuclease</keyword>
<evidence type="ECO:0000259" key="9">
    <source>
        <dbReference type="Pfam" id="PF13359"/>
    </source>
</evidence>
<feature type="region of interest" description="Disordered" evidence="8">
    <location>
        <begin position="364"/>
        <end position="388"/>
    </location>
</feature>
<dbReference type="InterPro" id="IPR027806">
    <property type="entry name" value="HARBI1_dom"/>
</dbReference>
<keyword evidence="5" id="KW-0479">Metal-binding</keyword>
<comment type="cofactor">
    <cofactor evidence="1">
        <name>a divalent metal cation</name>
        <dbReference type="ChEBI" id="CHEBI:60240"/>
    </cofactor>
</comment>
<evidence type="ECO:0000256" key="4">
    <source>
        <dbReference type="ARBA" id="ARBA00022722"/>
    </source>
</evidence>
<dbReference type="EMBL" id="GDAI01000246">
    <property type="protein sequence ID" value="JAI17357.1"/>
    <property type="molecule type" value="mRNA"/>
</dbReference>
<evidence type="ECO:0000256" key="5">
    <source>
        <dbReference type="ARBA" id="ARBA00022723"/>
    </source>
</evidence>
<feature type="non-terminal residue" evidence="10">
    <location>
        <position position="1"/>
    </location>
</feature>
<dbReference type="GO" id="GO:0046872">
    <property type="term" value="F:metal ion binding"/>
    <property type="evidence" value="ECO:0007669"/>
    <property type="project" value="UniProtKB-KW"/>
</dbReference>
<feature type="compositionally biased region" description="Polar residues" evidence="8">
    <location>
        <begin position="368"/>
        <end position="388"/>
    </location>
</feature>
<sequence length="388" mass="43772">EMENAIYDALIEELCDISSDDEVSDDHGFGFSDDDVDGEIYISVEQNTTHPKIDNFMEVVEKYDEVDFRAHFRLKRSTVNLLIDKYASSSYVPTSNRGGRSKIGAKKEILVFLWYVGNTVTFRQLGNLFGVSKSAAWYVVQRVSSWLVDNSSQYIKWPTGQEASEIMAAFEILRGIPGVLGVIDGSHIKIKAPKVNQVAYFNRKKYCSLVLQAVVGADKRFLDVYCGEPGSLHDSRVLRRSELFAKAESDQSSLFPNNSFLLGDSAYPHLPWIITPFKDNGQLTQEQINFNKAHSSTRIVVENAFGKLKGEFRRCLHFSEATSLNLYVNIIVACCVLHNICINEGDLQAAEEVWDLQVTEETEDAEDISQNTQQSSGNQRRQELFNSM</sequence>
<comment type="similarity">
    <text evidence="3">Belongs to the HARBI1 family.</text>
</comment>
<protein>
    <submittedName>
        <fullName evidence="10">Putative nuclease harbi1-like protein</fullName>
    </submittedName>
</protein>
<dbReference type="GO" id="GO:0005634">
    <property type="term" value="C:nucleus"/>
    <property type="evidence" value="ECO:0007669"/>
    <property type="project" value="UniProtKB-SubCell"/>
</dbReference>
<dbReference type="GO" id="GO:0004518">
    <property type="term" value="F:nuclease activity"/>
    <property type="evidence" value="ECO:0007669"/>
    <property type="project" value="UniProtKB-KW"/>
</dbReference>
<dbReference type="AlphaFoldDB" id="A0A0K8TSK4"/>
<reference evidence="10" key="1">
    <citation type="journal article" date="2015" name="Insect Biochem. Mol. Biol.">
        <title>An insight into the sialome of the horse fly, Tabanus bromius.</title>
        <authorList>
            <person name="Ribeiro J.M."/>
            <person name="Kazimirova M."/>
            <person name="Takac P."/>
            <person name="Andersen J.F."/>
            <person name="Francischetti I.M."/>
        </authorList>
    </citation>
    <scope>NUCLEOTIDE SEQUENCE</scope>
</reference>